<evidence type="ECO:0000313" key="1">
    <source>
        <dbReference type="EMBL" id="MCC3299486.1"/>
    </source>
</evidence>
<protein>
    <submittedName>
        <fullName evidence="1">Uncharacterized protein</fullName>
    </submittedName>
</protein>
<dbReference type="RefSeq" id="WP_227897472.1">
    <property type="nucleotide sequence ID" value="NZ_CP099467.1"/>
</dbReference>
<name>A0A9X1SEB6_9MICC</name>
<accession>A0A9X1SEB6</accession>
<evidence type="ECO:0000313" key="2">
    <source>
        <dbReference type="Proteomes" id="UP001139158"/>
    </source>
</evidence>
<gene>
    <name evidence="1" type="ORF">LJ757_16960</name>
</gene>
<proteinExistence type="predicted"/>
<sequence length="298" mass="33308">MDIKRRQLLTAPGEGLLLAKSALDAVERFSDWQTATGLHPSRFVFGELCSVPLPVYTAVAPGRRQFSEVNPEVMWHPLFWLPPTIAGRYNLPTGPNGELEPESNALWSLRVALELTASGLYSQDEGWLDILHTVNIDVDSEADLARIREWQAGGHDDLLDSIDLGPYLHLEENPNWALQSALALEEPATQAQWAIVADSLMEMIWDAREDKTSNLPEYRGDLLLVSELAEVQLTHVPTEGNTAEEFWASITEALRDESYSTKQALTEGPVLMAEEWLRMTRDTFWESVTDLQTLPAAG</sequence>
<comment type="caution">
    <text evidence="1">The sequence shown here is derived from an EMBL/GenBank/DDBJ whole genome shotgun (WGS) entry which is preliminary data.</text>
</comment>
<dbReference type="AlphaFoldDB" id="A0A9X1SEB6"/>
<organism evidence="1 2">
    <name type="scientific">Arthrobacter caoxuetaonis</name>
    <dbReference type="NCBI Taxonomy" id="2886935"/>
    <lineage>
        <taxon>Bacteria</taxon>
        <taxon>Bacillati</taxon>
        <taxon>Actinomycetota</taxon>
        <taxon>Actinomycetes</taxon>
        <taxon>Micrococcales</taxon>
        <taxon>Micrococcaceae</taxon>
        <taxon>Arthrobacter</taxon>
    </lineage>
</organism>
<reference evidence="1" key="1">
    <citation type="submission" date="2021-10" db="EMBL/GenBank/DDBJ databases">
        <title>Novel species in genus Arthrobacter.</title>
        <authorList>
            <person name="Liu Y."/>
        </authorList>
    </citation>
    <scope>NUCLEOTIDE SEQUENCE</scope>
    <source>
        <strain evidence="1">Zg-Y453</strain>
    </source>
</reference>
<keyword evidence="2" id="KW-1185">Reference proteome</keyword>
<dbReference type="EMBL" id="JAJFZV010000018">
    <property type="protein sequence ID" value="MCC3299486.1"/>
    <property type="molecule type" value="Genomic_DNA"/>
</dbReference>
<dbReference type="Proteomes" id="UP001139158">
    <property type="component" value="Unassembled WGS sequence"/>
</dbReference>